<protein>
    <recommendedName>
        <fullName evidence="3">PerC family transcriptional activator</fullName>
    </recommendedName>
</protein>
<sequence>MVKDSKAEELEAKRLYRRAASRWLEVLEQCVSENDREWVALRRARCIDLSRLPPQQAENFGGLSRAAKETQHRMGIAQPGGEAFRLSGKKN</sequence>
<dbReference type="RefSeq" id="WP_064553363.1">
    <property type="nucleotide sequence ID" value="NZ_LXEO01000007.1"/>
</dbReference>
<accession>A0A1B7HZF9</accession>
<evidence type="ECO:0000313" key="1">
    <source>
        <dbReference type="EMBL" id="OAT21107.1"/>
    </source>
</evidence>
<dbReference type="Pfam" id="PF06069">
    <property type="entry name" value="PerC"/>
    <property type="match status" value="1"/>
</dbReference>
<organism evidence="1 2">
    <name type="scientific">Buttiauxella noackiae ATCC 51607</name>
    <dbReference type="NCBI Taxonomy" id="1354255"/>
    <lineage>
        <taxon>Bacteria</taxon>
        <taxon>Pseudomonadati</taxon>
        <taxon>Pseudomonadota</taxon>
        <taxon>Gammaproteobacteria</taxon>
        <taxon>Enterobacterales</taxon>
        <taxon>Enterobacteriaceae</taxon>
        <taxon>Buttiauxella</taxon>
    </lineage>
</organism>
<dbReference type="EMBL" id="LXEO01000007">
    <property type="protein sequence ID" value="OAT21107.1"/>
    <property type="molecule type" value="Genomic_DNA"/>
</dbReference>
<reference evidence="1 2" key="1">
    <citation type="submission" date="2016-04" db="EMBL/GenBank/DDBJ databases">
        <title>ATOL: Assembling a taxonomically balanced genome-scale reconstruction of the evolutionary history of the Enterobacteriaceae.</title>
        <authorList>
            <person name="Plunkett G.III."/>
            <person name="Neeno-Eckwall E.C."/>
            <person name="Glasner J.D."/>
            <person name="Perna N.T."/>
        </authorList>
    </citation>
    <scope>NUCLEOTIDE SEQUENCE [LARGE SCALE GENOMIC DNA]</scope>
    <source>
        <strain evidence="1 2">ATCC 51607</strain>
    </source>
</reference>
<dbReference type="InterPro" id="IPR024684">
    <property type="entry name" value="Tscrpt_act_PerC/SfV_Orf40"/>
</dbReference>
<comment type="caution">
    <text evidence="1">The sequence shown here is derived from an EMBL/GenBank/DDBJ whole genome shotgun (WGS) entry which is preliminary data.</text>
</comment>
<dbReference type="AlphaFoldDB" id="A0A1B7HZF9"/>
<gene>
    <name evidence="1" type="ORF">M979_0336</name>
</gene>
<proteinExistence type="predicted"/>
<dbReference type="PATRIC" id="fig|1354255.3.peg.348"/>
<name>A0A1B7HZF9_9ENTR</name>
<dbReference type="Proteomes" id="UP000078286">
    <property type="component" value="Unassembled WGS sequence"/>
</dbReference>
<evidence type="ECO:0008006" key="3">
    <source>
        <dbReference type="Google" id="ProtNLM"/>
    </source>
</evidence>
<keyword evidence="2" id="KW-1185">Reference proteome</keyword>
<evidence type="ECO:0000313" key="2">
    <source>
        <dbReference type="Proteomes" id="UP000078286"/>
    </source>
</evidence>